<keyword evidence="7" id="KW-0325">Glycoprotein</keyword>
<comment type="subcellular location">
    <subcellularLocation>
        <location evidence="2">Cell membrane</location>
        <topology evidence="2">Single-pass type I membrane protein</topology>
    </subcellularLocation>
    <subcellularLocation>
        <location evidence="3">Nucleus outer membrane</location>
        <topology evidence="3">Single-pass type I membrane protein</topology>
    </subcellularLocation>
</comment>
<dbReference type="GO" id="GO:0005886">
    <property type="term" value="C:plasma membrane"/>
    <property type="evidence" value="ECO:0007669"/>
    <property type="project" value="UniProtKB-SubCell"/>
</dbReference>
<name>A0A8M1PUB2_DANRE</name>
<dbReference type="PRINTS" id="PR02107">
    <property type="entry name" value="INOS145TPRIP"/>
</dbReference>
<keyword evidence="6" id="KW-0175">Coiled coil</keyword>
<keyword evidence="5" id="KW-0472">Membrane</keyword>
<dbReference type="GO" id="GO:0016020">
    <property type="term" value="C:membrane"/>
    <property type="evidence" value="ECO:0000318"/>
    <property type="project" value="GO_Central"/>
</dbReference>
<comment type="function">
    <text evidence="1">Enhances Ca(2+)-mediated inhibition of inositol 1,4,5-triphosphate receptor (ITPR) Ca(2+) release.</text>
</comment>
<organism evidence="11 12">
    <name type="scientific">Danio rerio</name>
    <name type="common">Zebrafish</name>
    <name type="synonym">Brachydanio rerio</name>
    <dbReference type="NCBI Taxonomy" id="7955"/>
    <lineage>
        <taxon>Eukaryota</taxon>
        <taxon>Metazoa</taxon>
        <taxon>Chordata</taxon>
        <taxon>Craniata</taxon>
        <taxon>Vertebrata</taxon>
        <taxon>Euteleostomi</taxon>
        <taxon>Actinopterygii</taxon>
        <taxon>Neopterygii</taxon>
        <taxon>Teleostei</taxon>
        <taxon>Ostariophysi</taxon>
        <taxon>Cypriniformes</taxon>
        <taxon>Danionidae</taxon>
        <taxon>Danioninae</taxon>
        <taxon>Danio</taxon>
    </lineage>
</organism>
<keyword evidence="11" id="KW-1185">Reference proteome</keyword>
<evidence type="ECO:0000256" key="6">
    <source>
        <dbReference type="ARBA" id="ARBA00023054"/>
    </source>
</evidence>
<dbReference type="RefSeq" id="XP_001334379.4">
    <property type="nucleotide sequence ID" value="XM_001334343.9"/>
</dbReference>
<evidence type="ECO:0000256" key="2">
    <source>
        <dbReference type="ARBA" id="ARBA00004251"/>
    </source>
</evidence>
<protein>
    <recommendedName>
        <fullName evidence="4">Inositol 1,4,5-trisphosphate receptor-interacting protein</fullName>
    </recommendedName>
</protein>
<dbReference type="Gene3D" id="3.30.460.90">
    <property type="match status" value="1"/>
</dbReference>
<evidence type="ECO:0000256" key="7">
    <source>
        <dbReference type="ARBA" id="ARBA00023180"/>
    </source>
</evidence>
<feature type="region of interest" description="Disordered" evidence="9">
    <location>
        <begin position="173"/>
        <end position="197"/>
    </location>
</feature>
<evidence type="ECO:0000256" key="10">
    <source>
        <dbReference type="SAM" id="SignalP"/>
    </source>
</evidence>
<dbReference type="Gene3D" id="1.10.1410.40">
    <property type="match status" value="1"/>
</dbReference>
<accession>A0A8M1PUB2</accession>
<keyword evidence="10" id="KW-0732">Signal</keyword>
<sequence>MEDTLLSVFVVVVSLILSKDHNVFHEQDDDIIVSMQDHEHFLLKEKAKLEQGEHPVAIELPYSNQEASQSHRKLPIEGHVSDVKQIEPNVETKVLHEEQMSSMGEQNEFRQKASDDQEILSIDKDKWTVHMASEGPTNEQVRLGSTVDQNVSQGEAEHPEEPKYDRIDTHREHQADEGFDQKIPTSSQRLTTRPQEKQPNDQDVTFIYFLWRTYSIISLFHFLKRFLKKGSKTQKMLRSTNVSKIVSNIDYKTLTSFHNQCVVLPRNHSWQTCEFVEGFVNDLLETVRNSSTAGADMEIEDFVGIGSFYEQWASRKSVVCDIHVPIIPPKSCSFEFTLLKENRGSTAQNSCRIKMVKNSGNCHCNSSNIDNPDDDDLLCLLHLDNKIDDHAPDKCINDLCQENTSYLAKTKVLKWFKSTVRKAWNEISHKYDFELIFRNRENPGSLKVRFRSGRVIQFRLTPVVRFKDSEAHLMSYLPSDVFSDTYWPVCFARYENALLQHLTNTLPDNACHIYVLQMLSFLHKHQTGLTGPCGLTSYHLKTALLHLLLKKTLHWEPEQIGCRLNDLFTFLLEKLNAKMLDHVLVANPLIPCVIGLPKEFTEGKPVNLFLPLLSDDKLYLKTNRHLLEMIKNMPVLIQEYGSVRNALQQNHL</sequence>
<evidence type="ECO:0000256" key="9">
    <source>
        <dbReference type="SAM" id="MobiDB-lite"/>
    </source>
</evidence>
<dbReference type="InterPro" id="IPR026250">
    <property type="entry name" value="ITPRIP-like"/>
</dbReference>
<dbReference type="PANTHER" id="PTHR10656:SF8">
    <property type="entry name" value="INOSITOL 1,4,5-TRISPHOSPHATE RECEPTOR-INTERACTING PROTEIN"/>
    <property type="match status" value="1"/>
</dbReference>
<dbReference type="GeneID" id="794408"/>
<evidence type="ECO:0000256" key="1">
    <source>
        <dbReference type="ARBA" id="ARBA00003856"/>
    </source>
</evidence>
<dbReference type="Proteomes" id="UP000000437">
    <property type="component" value="Chromosome 1"/>
</dbReference>
<evidence type="ECO:0000256" key="5">
    <source>
        <dbReference type="ARBA" id="ARBA00022475"/>
    </source>
</evidence>
<dbReference type="OrthoDB" id="9923553at2759"/>
<proteinExistence type="predicted"/>
<evidence type="ECO:0000256" key="3">
    <source>
        <dbReference type="ARBA" id="ARBA00004494"/>
    </source>
</evidence>
<reference evidence="12" key="1">
    <citation type="submission" date="2025-08" db="UniProtKB">
        <authorList>
            <consortium name="RefSeq"/>
        </authorList>
    </citation>
    <scope>IDENTIFICATION</scope>
    <source>
        <strain evidence="12">Tuebingen</strain>
        <tissue evidence="12">Fibroblasts and whole tissue</tissue>
    </source>
</reference>
<evidence type="ECO:0000256" key="8">
    <source>
        <dbReference type="ARBA" id="ARBA00023242"/>
    </source>
</evidence>
<dbReference type="SMART" id="SM01265">
    <property type="entry name" value="Mab-21"/>
    <property type="match status" value="1"/>
</dbReference>
<dbReference type="AlphaFoldDB" id="A0A8M1PUB2"/>
<evidence type="ECO:0000313" key="11">
    <source>
        <dbReference type="Proteomes" id="UP000000437"/>
    </source>
</evidence>
<dbReference type="KEGG" id="dre:794408"/>
<evidence type="ECO:0000313" key="12">
    <source>
        <dbReference type="RefSeq" id="XP_001334379.4"/>
    </source>
</evidence>
<evidence type="ECO:0000256" key="4">
    <source>
        <dbReference type="ARBA" id="ARBA00019443"/>
    </source>
</evidence>
<gene>
    <name evidence="12" type="primary">LOC794408</name>
</gene>
<keyword evidence="5" id="KW-1003">Cell membrane</keyword>
<keyword evidence="12" id="KW-0675">Receptor</keyword>
<keyword evidence="8" id="KW-0539">Nucleus</keyword>
<dbReference type="InterPro" id="IPR024810">
    <property type="entry name" value="MAB21L/cGLR"/>
</dbReference>
<dbReference type="PANTHER" id="PTHR10656">
    <property type="entry name" value="CELL FATE DETERMINING PROTEIN MAB21-RELATED"/>
    <property type="match status" value="1"/>
</dbReference>
<feature type="compositionally biased region" description="Polar residues" evidence="9">
    <location>
        <begin position="183"/>
        <end position="193"/>
    </location>
</feature>
<feature type="signal peptide" evidence="10">
    <location>
        <begin position="1"/>
        <end position="18"/>
    </location>
</feature>
<feature type="chain" id="PRO_5035470308" description="Inositol 1,4,5-trisphosphate receptor-interacting protein" evidence="10">
    <location>
        <begin position="19"/>
        <end position="652"/>
    </location>
</feature>
<dbReference type="GO" id="GO:0005640">
    <property type="term" value="C:nuclear outer membrane"/>
    <property type="evidence" value="ECO:0007669"/>
    <property type="project" value="UniProtKB-SubCell"/>
</dbReference>